<dbReference type="RefSeq" id="XP_025407230.1">
    <property type="nucleotide sequence ID" value="XM_025551445.1"/>
</dbReference>
<dbReference type="InterPro" id="IPR006578">
    <property type="entry name" value="MADF-dom"/>
</dbReference>
<evidence type="ECO:0000313" key="2">
    <source>
        <dbReference type="EMBL" id="MBY86738.1"/>
    </source>
</evidence>
<evidence type="ECO:0000313" key="3">
    <source>
        <dbReference type="Proteomes" id="UP000694846"/>
    </source>
</evidence>
<dbReference type="PROSITE" id="PS51029">
    <property type="entry name" value="MADF"/>
    <property type="match status" value="1"/>
</dbReference>
<dbReference type="EMBL" id="GGMS01017535">
    <property type="protein sequence ID" value="MBY86738.1"/>
    <property type="molecule type" value="Transcribed_RNA"/>
</dbReference>
<dbReference type="SMART" id="SM00595">
    <property type="entry name" value="MADF"/>
    <property type="match status" value="1"/>
</dbReference>
<evidence type="ECO:0000259" key="1">
    <source>
        <dbReference type="PROSITE" id="PS51029"/>
    </source>
</evidence>
<dbReference type="OrthoDB" id="6629625at2759"/>
<keyword evidence="3" id="KW-1185">Reference proteome</keyword>
<protein>
    <submittedName>
        <fullName evidence="4">Uncharacterized protein LOC112681184</fullName>
    </submittedName>
</protein>
<proteinExistence type="predicted"/>
<dbReference type="PANTHER" id="PTHR21505:SF12">
    <property type="entry name" value="MADF DOMAIN-CONTAINING PROTEIN-RELATED"/>
    <property type="match status" value="1"/>
</dbReference>
<name>A0A2S2R9U7_9HEMI</name>
<reference evidence="4" key="2">
    <citation type="submission" date="2025-04" db="UniProtKB">
        <authorList>
            <consortium name="RefSeq"/>
        </authorList>
    </citation>
    <scope>IDENTIFICATION</scope>
</reference>
<sequence length="130" mass="14995">MPKLSGDLNLKFVELYHEEECLWNASIPSYKNKSMRDTSLQKICAELNTIGIQVTVNEVKNKIKNLRATYCQMSTIEKSTRSGAGANEEYKPKLSWFEEMHSFIKNVPMKRKTTDSQELETIDEILDNSE</sequence>
<feature type="domain" description="MADF" evidence="1">
    <location>
        <begin position="11"/>
        <end position="109"/>
    </location>
</feature>
<dbReference type="AlphaFoldDB" id="A0A2S2R9U7"/>
<gene>
    <name evidence="4" type="primary">LOC112681184</name>
    <name evidence="2" type="ORF">g.34586</name>
</gene>
<dbReference type="Pfam" id="PF10545">
    <property type="entry name" value="MADF_DNA_bdg"/>
    <property type="match status" value="1"/>
</dbReference>
<accession>A0A2S2R9U7</accession>
<organism evidence="2">
    <name type="scientific">Sipha flava</name>
    <name type="common">yellow sugarcane aphid</name>
    <dbReference type="NCBI Taxonomy" id="143950"/>
    <lineage>
        <taxon>Eukaryota</taxon>
        <taxon>Metazoa</taxon>
        <taxon>Ecdysozoa</taxon>
        <taxon>Arthropoda</taxon>
        <taxon>Hexapoda</taxon>
        <taxon>Insecta</taxon>
        <taxon>Pterygota</taxon>
        <taxon>Neoptera</taxon>
        <taxon>Paraneoptera</taxon>
        <taxon>Hemiptera</taxon>
        <taxon>Sternorrhyncha</taxon>
        <taxon>Aphidomorpha</taxon>
        <taxon>Aphidoidea</taxon>
        <taxon>Aphididae</taxon>
        <taxon>Sipha</taxon>
    </lineage>
</organism>
<reference evidence="2" key="1">
    <citation type="submission" date="2018-04" db="EMBL/GenBank/DDBJ databases">
        <title>Transcriptome assembly of Sipha flava.</title>
        <authorList>
            <person name="Scully E.D."/>
            <person name="Geib S.M."/>
            <person name="Palmer N.A."/>
            <person name="Koch K."/>
            <person name="Bradshaw J."/>
            <person name="Heng-Moss T."/>
            <person name="Sarath G."/>
        </authorList>
    </citation>
    <scope>NUCLEOTIDE SEQUENCE</scope>
</reference>
<dbReference type="Proteomes" id="UP000694846">
    <property type="component" value="Unplaced"/>
</dbReference>
<dbReference type="GeneID" id="112681184"/>
<evidence type="ECO:0000313" key="4">
    <source>
        <dbReference type="RefSeq" id="XP_025407230.1"/>
    </source>
</evidence>
<dbReference type="PANTHER" id="PTHR21505">
    <property type="entry name" value="MADF DOMAIN-CONTAINING PROTEIN-RELATED"/>
    <property type="match status" value="1"/>
</dbReference>